<protein>
    <submittedName>
        <fullName evidence="1">Uncharacterized protein</fullName>
    </submittedName>
</protein>
<dbReference type="RefSeq" id="XP_041299532.1">
    <property type="nucleotide sequence ID" value="XM_041440847.1"/>
</dbReference>
<evidence type="ECO:0000313" key="1">
    <source>
        <dbReference type="EMBL" id="KAG2119706.1"/>
    </source>
</evidence>
<gene>
    <name evidence="1" type="ORF">F5147DRAFT_767177</name>
</gene>
<keyword evidence="2" id="KW-1185">Reference proteome</keyword>
<comment type="caution">
    <text evidence="1">The sequence shown here is derived from an EMBL/GenBank/DDBJ whole genome shotgun (WGS) entry which is preliminary data.</text>
</comment>
<dbReference type="GeneID" id="64703106"/>
<proteinExistence type="predicted"/>
<reference evidence="1" key="1">
    <citation type="journal article" date="2020" name="New Phytol.">
        <title>Comparative genomics reveals dynamic genome evolution in host specialist ectomycorrhizal fungi.</title>
        <authorList>
            <person name="Lofgren L.A."/>
            <person name="Nguyen N.H."/>
            <person name="Vilgalys R."/>
            <person name="Ruytinx J."/>
            <person name="Liao H.L."/>
            <person name="Branco S."/>
            <person name="Kuo A."/>
            <person name="LaButti K."/>
            <person name="Lipzen A."/>
            <person name="Andreopoulos W."/>
            <person name="Pangilinan J."/>
            <person name="Riley R."/>
            <person name="Hundley H."/>
            <person name="Na H."/>
            <person name="Barry K."/>
            <person name="Grigoriev I.V."/>
            <person name="Stajich J.E."/>
            <person name="Kennedy P.G."/>
        </authorList>
    </citation>
    <scope>NUCLEOTIDE SEQUENCE</scope>
    <source>
        <strain evidence="1">FC423</strain>
    </source>
</reference>
<dbReference type="AlphaFoldDB" id="A0A9P7K0I1"/>
<sequence>MPGLSDEQLQLHEDNSDGGVLSWKYKEAKQGAAESAKAFAKLHNSADPDIVYQWEAQVELS</sequence>
<name>A0A9P7K0I1_9AGAM</name>
<evidence type="ECO:0000313" key="2">
    <source>
        <dbReference type="Proteomes" id="UP000823399"/>
    </source>
</evidence>
<organism evidence="1 2">
    <name type="scientific">Suillus discolor</name>
    <dbReference type="NCBI Taxonomy" id="1912936"/>
    <lineage>
        <taxon>Eukaryota</taxon>
        <taxon>Fungi</taxon>
        <taxon>Dikarya</taxon>
        <taxon>Basidiomycota</taxon>
        <taxon>Agaricomycotina</taxon>
        <taxon>Agaricomycetes</taxon>
        <taxon>Agaricomycetidae</taxon>
        <taxon>Boletales</taxon>
        <taxon>Suillineae</taxon>
        <taxon>Suillaceae</taxon>
        <taxon>Suillus</taxon>
    </lineage>
</organism>
<dbReference type="EMBL" id="JABBWM010000002">
    <property type="protein sequence ID" value="KAG2119706.1"/>
    <property type="molecule type" value="Genomic_DNA"/>
</dbReference>
<dbReference type="Proteomes" id="UP000823399">
    <property type="component" value="Unassembled WGS sequence"/>
</dbReference>
<accession>A0A9P7K0I1</accession>